<gene>
    <name evidence="2" type="ORF">B0H16DRAFT_455114</name>
</gene>
<reference evidence="2" key="1">
    <citation type="submission" date="2023-03" db="EMBL/GenBank/DDBJ databases">
        <title>Massive genome expansion in bonnet fungi (Mycena s.s.) driven by repeated elements and novel gene families across ecological guilds.</title>
        <authorList>
            <consortium name="Lawrence Berkeley National Laboratory"/>
            <person name="Harder C.B."/>
            <person name="Miyauchi S."/>
            <person name="Viragh M."/>
            <person name="Kuo A."/>
            <person name="Thoen E."/>
            <person name="Andreopoulos B."/>
            <person name="Lu D."/>
            <person name="Skrede I."/>
            <person name="Drula E."/>
            <person name="Henrissat B."/>
            <person name="Morin E."/>
            <person name="Kohler A."/>
            <person name="Barry K."/>
            <person name="LaButti K."/>
            <person name="Morin E."/>
            <person name="Salamov A."/>
            <person name="Lipzen A."/>
            <person name="Mereny Z."/>
            <person name="Hegedus B."/>
            <person name="Baldrian P."/>
            <person name="Stursova M."/>
            <person name="Weitz H."/>
            <person name="Taylor A."/>
            <person name="Grigoriev I.V."/>
            <person name="Nagy L.G."/>
            <person name="Martin F."/>
            <person name="Kauserud H."/>
        </authorList>
    </citation>
    <scope>NUCLEOTIDE SEQUENCE</scope>
    <source>
        <strain evidence="2">CBHHK182m</strain>
    </source>
</reference>
<comment type="caution">
    <text evidence="2">The sequence shown here is derived from an EMBL/GenBank/DDBJ whole genome shotgun (WGS) entry which is preliminary data.</text>
</comment>
<dbReference type="AlphaFoldDB" id="A0AAD7JHV5"/>
<evidence type="ECO:0000313" key="3">
    <source>
        <dbReference type="Proteomes" id="UP001215598"/>
    </source>
</evidence>
<accession>A0AAD7JHV5</accession>
<feature type="compositionally biased region" description="Polar residues" evidence="1">
    <location>
        <begin position="184"/>
        <end position="195"/>
    </location>
</feature>
<keyword evidence="3" id="KW-1185">Reference proteome</keyword>
<evidence type="ECO:0000313" key="2">
    <source>
        <dbReference type="EMBL" id="KAJ7763739.1"/>
    </source>
</evidence>
<evidence type="ECO:0000256" key="1">
    <source>
        <dbReference type="SAM" id="MobiDB-lite"/>
    </source>
</evidence>
<proteinExistence type="predicted"/>
<protein>
    <submittedName>
        <fullName evidence="2">Uncharacterized protein</fullName>
    </submittedName>
</protein>
<dbReference type="EMBL" id="JARKIB010000029">
    <property type="protein sequence ID" value="KAJ7763739.1"/>
    <property type="molecule type" value="Genomic_DNA"/>
</dbReference>
<sequence length="195" mass="20828">MWSPSSPAVIQLHRVPNRWILNLRGSVVFVLAQRAALAFGSSSPSARPYCVGPGNAALSSLSLRILARIQAGTAPENNIPPRVLNAIERVRVTHINMSSISLSIVLYGPCGLQQVQPVSPSGPPCFALAVAPPLPVPFLPYLFIILLPTCSTPQSRPIDHSSSPTPFPSNTPPPCHRPSRTEHVLSSSRFTSCSA</sequence>
<feature type="region of interest" description="Disordered" evidence="1">
    <location>
        <begin position="155"/>
        <end position="195"/>
    </location>
</feature>
<dbReference type="Proteomes" id="UP001215598">
    <property type="component" value="Unassembled WGS sequence"/>
</dbReference>
<name>A0AAD7JHV5_9AGAR</name>
<organism evidence="2 3">
    <name type="scientific">Mycena metata</name>
    <dbReference type="NCBI Taxonomy" id="1033252"/>
    <lineage>
        <taxon>Eukaryota</taxon>
        <taxon>Fungi</taxon>
        <taxon>Dikarya</taxon>
        <taxon>Basidiomycota</taxon>
        <taxon>Agaricomycotina</taxon>
        <taxon>Agaricomycetes</taxon>
        <taxon>Agaricomycetidae</taxon>
        <taxon>Agaricales</taxon>
        <taxon>Marasmiineae</taxon>
        <taxon>Mycenaceae</taxon>
        <taxon>Mycena</taxon>
    </lineage>
</organism>
<feature type="compositionally biased region" description="Pro residues" evidence="1">
    <location>
        <begin position="165"/>
        <end position="176"/>
    </location>
</feature>